<feature type="transmembrane region" description="Helical" evidence="11">
    <location>
        <begin position="121"/>
        <end position="140"/>
    </location>
</feature>
<keyword evidence="4 11" id="KW-1133">Transmembrane helix</keyword>
<dbReference type="STRING" id="69004.A0A182QIT4"/>
<feature type="transmembrane region" description="Helical" evidence="11">
    <location>
        <begin position="432"/>
        <end position="450"/>
    </location>
</feature>
<evidence type="ECO:0000256" key="2">
    <source>
        <dbReference type="ARBA" id="ARBA00010663"/>
    </source>
</evidence>
<dbReference type="GO" id="GO:0005886">
    <property type="term" value="C:plasma membrane"/>
    <property type="evidence" value="ECO:0007669"/>
    <property type="project" value="TreeGrafter"/>
</dbReference>
<evidence type="ECO:0000256" key="6">
    <source>
        <dbReference type="ARBA" id="ARBA00023136"/>
    </source>
</evidence>
<keyword evidence="7 9" id="KW-0675">Receptor</keyword>
<evidence type="ECO:0000313" key="14">
    <source>
        <dbReference type="Proteomes" id="UP000075886"/>
    </source>
</evidence>
<feature type="transmembrane region" description="Helical" evidence="11">
    <location>
        <begin position="475"/>
        <end position="497"/>
    </location>
</feature>
<evidence type="ECO:0000256" key="9">
    <source>
        <dbReference type="RuleBase" id="RU000688"/>
    </source>
</evidence>
<evidence type="ECO:0000313" key="13">
    <source>
        <dbReference type="EnsemblMetazoa" id="AFAF011055-PA"/>
    </source>
</evidence>
<keyword evidence="6 11" id="KW-0472">Membrane</keyword>
<dbReference type="InterPro" id="IPR000276">
    <property type="entry name" value="GPCR_Rhodpsn"/>
</dbReference>
<feature type="domain" description="G-protein coupled receptors family 1 profile" evidence="12">
    <location>
        <begin position="101"/>
        <end position="495"/>
    </location>
</feature>
<keyword evidence="5 9" id="KW-0297">G-protein coupled receptor</keyword>
<feature type="transmembrane region" description="Helical" evidence="11">
    <location>
        <begin position="243"/>
        <end position="268"/>
    </location>
</feature>
<dbReference type="PANTHER" id="PTHR24243">
    <property type="entry name" value="G-PROTEIN COUPLED RECEPTOR"/>
    <property type="match status" value="1"/>
</dbReference>
<dbReference type="Proteomes" id="UP000075886">
    <property type="component" value="Unassembled WGS sequence"/>
</dbReference>
<protein>
    <recommendedName>
        <fullName evidence="12">G-protein coupled receptors family 1 profile domain-containing protein</fullName>
    </recommendedName>
</protein>
<dbReference type="PROSITE" id="PS50262">
    <property type="entry name" value="G_PROTEIN_RECEP_F1_2"/>
    <property type="match status" value="1"/>
</dbReference>
<dbReference type="VEuPathDB" id="VectorBase:AFAF011055"/>
<comment type="subcellular location">
    <subcellularLocation>
        <location evidence="1">Membrane</location>
        <topology evidence="1">Multi-pass membrane protein</topology>
    </subcellularLocation>
</comment>
<dbReference type="EMBL" id="AXCN02002524">
    <property type="status" value="NOT_ANNOTATED_CDS"/>
    <property type="molecule type" value="Genomic_DNA"/>
</dbReference>
<dbReference type="GO" id="GO:0008188">
    <property type="term" value="F:neuropeptide receptor activity"/>
    <property type="evidence" value="ECO:0007669"/>
    <property type="project" value="TreeGrafter"/>
</dbReference>
<keyword evidence="3 9" id="KW-0812">Transmembrane</keyword>
<feature type="transmembrane region" description="Helical" evidence="11">
    <location>
        <begin position="81"/>
        <end position="109"/>
    </location>
</feature>
<dbReference type="SUPFAM" id="SSF81321">
    <property type="entry name" value="Family A G protein-coupled receptor-like"/>
    <property type="match status" value="1"/>
</dbReference>
<proteinExistence type="inferred from homology"/>
<dbReference type="PRINTS" id="PR00237">
    <property type="entry name" value="GPCRRHODOPSN"/>
</dbReference>
<evidence type="ECO:0000256" key="7">
    <source>
        <dbReference type="ARBA" id="ARBA00023170"/>
    </source>
</evidence>
<comment type="similarity">
    <text evidence="2 9">Belongs to the G-protein coupled receptor 1 family.</text>
</comment>
<evidence type="ECO:0000259" key="12">
    <source>
        <dbReference type="PROSITE" id="PS50262"/>
    </source>
</evidence>
<dbReference type="PROSITE" id="PS00237">
    <property type="entry name" value="G_PROTEIN_RECEP_F1_1"/>
    <property type="match status" value="1"/>
</dbReference>
<keyword evidence="8 9" id="KW-0807">Transducer</keyword>
<evidence type="ECO:0000256" key="4">
    <source>
        <dbReference type="ARBA" id="ARBA00022989"/>
    </source>
</evidence>
<dbReference type="EnsemblMetazoa" id="AFAF011055-RA">
    <property type="protein sequence ID" value="AFAF011055-PA"/>
    <property type="gene ID" value="AFAF011055"/>
</dbReference>
<organism evidence="13 14">
    <name type="scientific">Anopheles farauti</name>
    <dbReference type="NCBI Taxonomy" id="69004"/>
    <lineage>
        <taxon>Eukaryota</taxon>
        <taxon>Metazoa</taxon>
        <taxon>Ecdysozoa</taxon>
        <taxon>Arthropoda</taxon>
        <taxon>Hexapoda</taxon>
        <taxon>Insecta</taxon>
        <taxon>Pterygota</taxon>
        <taxon>Neoptera</taxon>
        <taxon>Endopterygota</taxon>
        <taxon>Diptera</taxon>
        <taxon>Nematocera</taxon>
        <taxon>Culicoidea</taxon>
        <taxon>Culicidae</taxon>
        <taxon>Anophelinae</taxon>
        <taxon>Anopheles</taxon>
    </lineage>
</organism>
<reference evidence="13" key="2">
    <citation type="submission" date="2020-05" db="UniProtKB">
        <authorList>
            <consortium name="EnsemblMetazoa"/>
        </authorList>
    </citation>
    <scope>IDENTIFICATION</scope>
    <source>
        <strain evidence="13">FAR1</strain>
    </source>
</reference>
<dbReference type="SMART" id="SM01381">
    <property type="entry name" value="7TM_GPCR_Srsx"/>
    <property type="match status" value="1"/>
</dbReference>
<evidence type="ECO:0000256" key="11">
    <source>
        <dbReference type="SAM" id="Phobius"/>
    </source>
</evidence>
<dbReference type="Gene3D" id="1.20.1070.10">
    <property type="entry name" value="Rhodopsin 7-helix transmembrane proteins"/>
    <property type="match status" value="2"/>
</dbReference>
<name>A0A182QIT4_9DIPT</name>
<dbReference type="Pfam" id="PF00001">
    <property type="entry name" value="7tm_1"/>
    <property type="match status" value="1"/>
</dbReference>
<sequence>MIARNSYYEQLIERHRVPGQWNVVLNETFPMYAEPEPRTDLNGSGSVNLTETSVGHVLNVSLHLPVEESSGNATYAIRDTLWIVVPISVIYTTIFVIGVLGNVITCIVIARNKTMHTATNYYLFSLAISDLLLLLTGVPQDIYFIWYRFPYPFGNAVCQMVSFVAETSVNATVLTITAFTVERYVAICKPFQSHTMSKLSRAVRFVLAIWLIAISLAIPQALAMQIDKHFFMCTVRHEHTKHAFFISTVLVFVFPMSIITILYILIWLQLRRSKMVRYRSQRSTSVRLKWSIFKRSSPRTVITLHCDENERCSALRYSESALTCTPARFSNALQTLPAPALQYANSCPTTPERRHRRQDVEVQGTVPPVTLPHHSQRRSQSLAQCRYGYGARYGGINSAGSHQQLQQQLSGSSEDGRINYSNRTQYNSTRHVVKMLVAVVIAFFVCWAPFHAQRLMAVYANEHNENATIRTAYDILTYVSGILYYISTCINPVLYNIMSHKFREAFKEMLANYFYHRPPASQPLSEDLFFRNASWRSNSNNSHTLSFSMLQQQQQQQQDQPATLQTLRRPLVVSFRHGRTGRARWETRAEGNSPDPTVDADGHHRPQLRQIGPICAHRTADDLCSAGQKTATRWTPYRPHRLGADSGSARPAPDVPATACRCDLCPQPRSIYPSLASGQGET</sequence>
<evidence type="ECO:0000256" key="10">
    <source>
        <dbReference type="SAM" id="MobiDB-lite"/>
    </source>
</evidence>
<feature type="transmembrane region" description="Helical" evidence="11">
    <location>
        <begin position="202"/>
        <end position="223"/>
    </location>
</feature>
<evidence type="ECO:0000256" key="8">
    <source>
        <dbReference type="ARBA" id="ARBA00023224"/>
    </source>
</evidence>
<accession>A0A182QIT4</accession>
<evidence type="ECO:0000256" key="5">
    <source>
        <dbReference type="ARBA" id="ARBA00023040"/>
    </source>
</evidence>
<feature type="transmembrane region" description="Helical" evidence="11">
    <location>
        <begin position="160"/>
        <end position="181"/>
    </location>
</feature>
<dbReference type="AlphaFoldDB" id="A0A182QIT4"/>
<feature type="region of interest" description="Disordered" evidence="10">
    <location>
        <begin position="582"/>
        <end position="605"/>
    </location>
</feature>
<reference evidence="14" key="1">
    <citation type="submission" date="2014-01" db="EMBL/GenBank/DDBJ databases">
        <title>The Genome Sequence of Anopheles farauti FAR1 (V2).</title>
        <authorList>
            <consortium name="The Broad Institute Genomics Platform"/>
            <person name="Neafsey D.E."/>
            <person name="Besansky N."/>
            <person name="Howell P."/>
            <person name="Walton C."/>
            <person name="Young S.K."/>
            <person name="Zeng Q."/>
            <person name="Gargeya S."/>
            <person name="Fitzgerald M."/>
            <person name="Haas B."/>
            <person name="Abouelleil A."/>
            <person name="Allen A.W."/>
            <person name="Alvarado L."/>
            <person name="Arachchi H.M."/>
            <person name="Berlin A.M."/>
            <person name="Chapman S.B."/>
            <person name="Gainer-Dewar J."/>
            <person name="Goldberg J."/>
            <person name="Griggs A."/>
            <person name="Gujja S."/>
            <person name="Hansen M."/>
            <person name="Howarth C."/>
            <person name="Imamovic A."/>
            <person name="Ireland A."/>
            <person name="Larimer J."/>
            <person name="McCowan C."/>
            <person name="Murphy C."/>
            <person name="Pearson M."/>
            <person name="Poon T.W."/>
            <person name="Priest M."/>
            <person name="Roberts A."/>
            <person name="Saif S."/>
            <person name="Shea T."/>
            <person name="Sisk P."/>
            <person name="Sykes S."/>
            <person name="Wortman J."/>
            <person name="Nusbaum C."/>
            <person name="Birren B."/>
        </authorList>
    </citation>
    <scope>NUCLEOTIDE SEQUENCE [LARGE SCALE GENOMIC DNA]</scope>
    <source>
        <strain evidence="14">FAR1</strain>
    </source>
</reference>
<evidence type="ECO:0000256" key="3">
    <source>
        <dbReference type="ARBA" id="ARBA00022692"/>
    </source>
</evidence>
<dbReference type="PANTHER" id="PTHR24243:SF208">
    <property type="entry name" value="PYROKININ-1 RECEPTOR"/>
    <property type="match status" value="1"/>
</dbReference>
<keyword evidence="14" id="KW-1185">Reference proteome</keyword>
<evidence type="ECO:0000256" key="1">
    <source>
        <dbReference type="ARBA" id="ARBA00004141"/>
    </source>
</evidence>
<dbReference type="InterPro" id="IPR017452">
    <property type="entry name" value="GPCR_Rhodpsn_7TM"/>
</dbReference>